<accession>A0A8S5VD28</accession>
<reference evidence="1" key="1">
    <citation type="journal article" date="2021" name="Proc. Natl. Acad. Sci. U.S.A.">
        <title>A Catalog of Tens of Thousands of Viruses from Human Metagenomes Reveals Hidden Associations with Chronic Diseases.</title>
        <authorList>
            <person name="Tisza M.J."/>
            <person name="Buck C.B."/>
        </authorList>
    </citation>
    <scope>NUCLEOTIDE SEQUENCE</scope>
    <source>
        <strain evidence="1">CtDXu9</strain>
    </source>
</reference>
<organism evidence="1">
    <name type="scientific">Siphoviridae sp. ctDXu9</name>
    <dbReference type="NCBI Taxonomy" id="2825387"/>
    <lineage>
        <taxon>Viruses</taxon>
        <taxon>Duplodnaviria</taxon>
        <taxon>Heunggongvirae</taxon>
        <taxon>Uroviricota</taxon>
        <taxon>Caudoviricetes</taxon>
    </lineage>
</organism>
<sequence length="57" mass="6489">MEAVNKTNGAVYTIRKDNSGRWYGYCPQTKEYTPAFLKLKGLIGLLELKGYEVVEEC</sequence>
<proteinExistence type="predicted"/>
<protein>
    <submittedName>
        <fullName evidence="1">Uncharacterized protein</fullName>
    </submittedName>
</protein>
<name>A0A8S5VD28_9CAUD</name>
<dbReference type="EMBL" id="BK016244">
    <property type="protein sequence ID" value="DAG04535.1"/>
    <property type="molecule type" value="Genomic_DNA"/>
</dbReference>
<evidence type="ECO:0000313" key="1">
    <source>
        <dbReference type="EMBL" id="DAG04535.1"/>
    </source>
</evidence>